<gene>
    <name evidence="1" type="ORF">KQP761_LOCUS8748</name>
</gene>
<name>A0A815JFM2_9BILA</name>
<dbReference type="AlphaFoldDB" id="A0A815JFM2"/>
<accession>A0A815JFM2</accession>
<reference evidence="1" key="1">
    <citation type="submission" date="2021-02" db="EMBL/GenBank/DDBJ databases">
        <authorList>
            <person name="Nowell W R."/>
        </authorList>
    </citation>
    <scope>NUCLEOTIDE SEQUENCE</scope>
</reference>
<organism evidence="1 2">
    <name type="scientific">Rotaria magnacalcarata</name>
    <dbReference type="NCBI Taxonomy" id="392030"/>
    <lineage>
        <taxon>Eukaryota</taxon>
        <taxon>Metazoa</taxon>
        <taxon>Spiralia</taxon>
        <taxon>Gnathifera</taxon>
        <taxon>Rotifera</taxon>
        <taxon>Eurotatoria</taxon>
        <taxon>Bdelloidea</taxon>
        <taxon>Philodinida</taxon>
        <taxon>Philodinidae</taxon>
        <taxon>Rotaria</taxon>
    </lineage>
</organism>
<protein>
    <submittedName>
        <fullName evidence="1">Uncharacterized protein</fullName>
    </submittedName>
</protein>
<sequence>MAEGINGNGHNNDPLSGNEYEILEQESISNVQIGSISRSLSDYPKATLSVHKFLQTNCFKSNQQQRIMQPVNSTPKCGHLLDESGSSIHNGKGRRKYPRKYIDNNTHKQSQNVQQEINLQPQQPSSSMSSGERHHQVINHASTNRKRISFNQPKHAIQLIPTSHSNNIVQTDQQYSSVCKSTQNPKDEAMHRLKTWNFPTKDQKLVLSLLDEWYTGRTLNTILEEWEHVGIASLRNQQEYIKILCYNVEGWGTRAVEAIDLVYKAQASICIFTNVEELWNTCRLPHFNTLYQKGTNKNGGVC</sequence>
<dbReference type="EMBL" id="CAJNOW010003432">
    <property type="protein sequence ID" value="CAF1381708.1"/>
    <property type="molecule type" value="Genomic_DNA"/>
</dbReference>
<dbReference type="Proteomes" id="UP000663834">
    <property type="component" value="Unassembled WGS sequence"/>
</dbReference>
<evidence type="ECO:0000313" key="2">
    <source>
        <dbReference type="Proteomes" id="UP000663834"/>
    </source>
</evidence>
<proteinExistence type="predicted"/>
<evidence type="ECO:0000313" key="1">
    <source>
        <dbReference type="EMBL" id="CAF1381708.1"/>
    </source>
</evidence>
<comment type="caution">
    <text evidence="1">The sequence shown here is derived from an EMBL/GenBank/DDBJ whole genome shotgun (WGS) entry which is preliminary data.</text>
</comment>